<name>A0A399IYS7_9RHOB</name>
<protein>
    <recommendedName>
        <fullName evidence="4">Shikimate dehydrogenase (NADP(+))</fullName>
        <shortName evidence="4">SDH</shortName>
        <ecNumber evidence="4">1.1.1.25</ecNumber>
    </recommendedName>
</protein>
<dbReference type="NCBIfam" id="NF009201">
    <property type="entry name" value="PRK12549.1"/>
    <property type="match status" value="1"/>
</dbReference>
<comment type="function">
    <text evidence="4">Involved in the biosynthesis of the chorismate, which leads to the biosynthesis of aromatic amino acids. Catalyzes the reversible NADPH linked reduction of 3-dehydroshikimate (DHSA) to yield shikimate (SA).</text>
</comment>
<gene>
    <name evidence="4" type="primary">aroE</name>
    <name evidence="7" type="ORF">DL237_13125</name>
</gene>
<comment type="subunit">
    <text evidence="4">Homodimer.</text>
</comment>
<dbReference type="GO" id="GO:0004764">
    <property type="term" value="F:shikimate 3-dehydrogenase (NADP+) activity"/>
    <property type="evidence" value="ECO:0007669"/>
    <property type="project" value="UniProtKB-UniRule"/>
</dbReference>
<evidence type="ECO:0000256" key="3">
    <source>
        <dbReference type="ARBA" id="ARBA00023141"/>
    </source>
</evidence>
<feature type="binding site" evidence="4">
    <location>
        <position position="237"/>
    </location>
    <ligand>
        <name>shikimate</name>
        <dbReference type="ChEBI" id="CHEBI:36208"/>
    </ligand>
</feature>
<comment type="pathway">
    <text evidence="1 4">Metabolic intermediate biosynthesis; chorismate biosynthesis; chorismate from D-erythrose 4-phosphate and phosphoenolpyruvate: step 4/7.</text>
</comment>
<dbReference type="EMBL" id="QWJJ01000011">
    <property type="protein sequence ID" value="RII38150.1"/>
    <property type="molecule type" value="Genomic_DNA"/>
</dbReference>
<dbReference type="GO" id="GO:0009423">
    <property type="term" value="P:chorismate biosynthetic process"/>
    <property type="evidence" value="ECO:0007669"/>
    <property type="project" value="UniProtKB-UniRule"/>
</dbReference>
<evidence type="ECO:0000259" key="5">
    <source>
        <dbReference type="Pfam" id="PF08501"/>
    </source>
</evidence>
<evidence type="ECO:0000313" key="8">
    <source>
        <dbReference type="Proteomes" id="UP000265848"/>
    </source>
</evidence>
<feature type="binding site" evidence="4">
    <location>
        <position position="258"/>
    </location>
    <ligand>
        <name>NADP(+)</name>
        <dbReference type="ChEBI" id="CHEBI:58349"/>
    </ligand>
</feature>
<keyword evidence="2 4" id="KW-0560">Oxidoreductase</keyword>
<evidence type="ECO:0000256" key="1">
    <source>
        <dbReference type="ARBA" id="ARBA00004871"/>
    </source>
</evidence>
<dbReference type="SUPFAM" id="SSF53223">
    <property type="entry name" value="Aminoacid dehydrogenase-like, N-terminal domain"/>
    <property type="match status" value="1"/>
</dbReference>
<feature type="active site" description="Proton acceptor" evidence="4">
    <location>
        <position position="84"/>
    </location>
</feature>
<feature type="binding site" evidence="4">
    <location>
        <position position="120"/>
    </location>
    <ligand>
        <name>shikimate</name>
        <dbReference type="ChEBI" id="CHEBI:36208"/>
    </ligand>
</feature>
<dbReference type="InterPro" id="IPR041121">
    <property type="entry name" value="SDH_C"/>
</dbReference>
<dbReference type="Proteomes" id="UP000265848">
    <property type="component" value="Unassembled WGS sequence"/>
</dbReference>
<sequence>MAIATHKDPLDEGLRKIRVGLLGKGIAASRTPGMHMASARALGVPYQYDFLDPLEMTLPDKVDQILDQVEAQGYDGLNVTYPFKQAVIPHVDDLSKAARAVGAINTIVFRDGRRYGHNTDYWGFGTSLRLGLPDAVLTRVILLGAGGAGGAVAQALLDAGVGTLLVHDPEVAKAQELVAILQARFGAARAAVAEDVAMAREVDGIVNASPVGMTKLPGCPLPKTLLSARQWVADIVYFPPETELLAAARALGCAVLPGTGMALYQAVRAFELFSGRAPDLDEMKAVLLASD</sequence>
<feature type="binding site" evidence="4">
    <location>
        <position position="265"/>
    </location>
    <ligand>
        <name>shikimate</name>
        <dbReference type="ChEBI" id="CHEBI:36208"/>
    </ligand>
</feature>
<dbReference type="GO" id="GO:0005829">
    <property type="term" value="C:cytosol"/>
    <property type="evidence" value="ECO:0007669"/>
    <property type="project" value="TreeGrafter"/>
</dbReference>
<evidence type="ECO:0000313" key="7">
    <source>
        <dbReference type="EMBL" id="RII38150.1"/>
    </source>
</evidence>
<feature type="domain" description="Shikimate dehydrogenase substrate binding N-terminal" evidence="5">
    <location>
        <begin position="21"/>
        <end position="107"/>
    </location>
</feature>
<dbReference type="Pfam" id="PF08501">
    <property type="entry name" value="Shikimate_dh_N"/>
    <property type="match status" value="1"/>
</dbReference>
<dbReference type="GO" id="GO:0009073">
    <property type="term" value="P:aromatic amino acid family biosynthetic process"/>
    <property type="evidence" value="ECO:0007669"/>
    <property type="project" value="UniProtKB-KW"/>
</dbReference>
<dbReference type="InterPro" id="IPR046346">
    <property type="entry name" value="Aminoacid_DH-like_N_sf"/>
</dbReference>
<evidence type="ECO:0000256" key="2">
    <source>
        <dbReference type="ARBA" id="ARBA00023002"/>
    </source>
</evidence>
<keyword evidence="4" id="KW-0521">NADP</keyword>
<dbReference type="UniPathway" id="UPA00053">
    <property type="reaction ID" value="UER00087"/>
</dbReference>
<accession>A0A399IYS7</accession>
<dbReference type="OrthoDB" id="9792692at2"/>
<keyword evidence="8" id="KW-1185">Reference proteome</keyword>
<feature type="binding site" evidence="4">
    <location>
        <begin position="29"/>
        <end position="31"/>
    </location>
    <ligand>
        <name>shikimate</name>
        <dbReference type="ChEBI" id="CHEBI:36208"/>
    </ligand>
</feature>
<feature type="binding site" evidence="4">
    <location>
        <position position="105"/>
    </location>
    <ligand>
        <name>shikimate</name>
        <dbReference type="ChEBI" id="CHEBI:36208"/>
    </ligand>
</feature>
<keyword evidence="3 4" id="KW-0057">Aromatic amino acid biosynthesis</keyword>
<dbReference type="Gene3D" id="3.40.50.720">
    <property type="entry name" value="NAD(P)-binding Rossmann-like Domain"/>
    <property type="match status" value="1"/>
</dbReference>
<dbReference type="RefSeq" id="WP_119399534.1">
    <property type="nucleotide sequence ID" value="NZ_QWJJ01000011.1"/>
</dbReference>
<feature type="binding site" evidence="4">
    <location>
        <begin position="144"/>
        <end position="148"/>
    </location>
    <ligand>
        <name>NADP(+)</name>
        <dbReference type="ChEBI" id="CHEBI:58349"/>
    </ligand>
</feature>
<dbReference type="SUPFAM" id="SSF51735">
    <property type="entry name" value="NAD(P)-binding Rossmann-fold domains"/>
    <property type="match status" value="1"/>
</dbReference>
<dbReference type="HAMAP" id="MF_00222">
    <property type="entry name" value="Shikimate_DH_AroE"/>
    <property type="match status" value="1"/>
</dbReference>
<dbReference type="InterPro" id="IPR022893">
    <property type="entry name" value="Shikimate_DH_fam"/>
</dbReference>
<feature type="binding site" evidence="4">
    <location>
        <position position="235"/>
    </location>
    <ligand>
        <name>NADP(+)</name>
        <dbReference type="ChEBI" id="CHEBI:58349"/>
    </ligand>
</feature>
<evidence type="ECO:0000256" key="4">
    <source>
        <dbReference type="HAMAP-Rule" id="MF_00222"/>
    </source>
</evidence>
<dbReference type="EC" id="1.1.1.25" evidence="4"/>
<evidence type="ECO:0000259" key="6">
    <source>
        <dbReference type="Pfam" id="PF18317"/>
    </source>
</evidence>
<proteinExistence type="inferred from homology"/>
<dbReference type="GO" id="GO:0019632">
    <property type="term" value="P:shikimate metabolic process"/>
    <property type="evidence" value="ECO:0007669"/>
    <property type="project" value="TreeGrafter"/>
</dbReference>
<reference evidence="7 8" key="1">
    <citation type="submission" date="2018-08" db="EMBL/GenBank/DDBJ databases">
        <title>Pseudooceanicola sediminis CY03 in the family Rhodobacteracea.</title>
        <authorList>
            <person name="Zhang Y.-J."/>
        </authorList>
    </citation>
    <scope>NUCLEOTIDE SEQUENCE [LARGE SCALE GENOMIC DNA]</scope>
    <source>
        <strain evidence="7 8">CY03</strain>
    </source>
</reference>
<comment type="catalytic activity">
    <reaction evidence="4">
        <text>shikimate + NADP(+) = 3-dehydroshikimate + NADPH + H(+)</text>
        <dbReference type="Rhea" id="RHEA:17737"/>
        <dbReference type="ChEBI" id="CHEBI:15378"/>
        <dbReference type="ChEBI" id="CHEBI:16630"/>
        <dbReference type="ChEBI" id="CHEBI:36208"/>
        <dbReference type="ChEBI" id="CHEBI:57783"/>
        <dbReference type="ChEBI" id="CHEBI:58349"/>
        <dbReference type="EC" id="1.1.1.25"/>
    </reaction>
</comment>
<dbReference type="PANTHER" id="PTHR21089:SF1">
    <property type="entry name" value="BIFUNCTIONAL 3-DEHYDROQUINATE DEHYDRATASE_SHIKIMATE DEHYDROGENASE, CHLOROPLASTIC"/>
    <property type="match status" value="1"/>
</dbReference>
<dbReference type="InterPro" id="IPR013708">
    <property type="entry name" value="Shikimate_DH-bd_N"/>
</dbReference>
<comment type="caution">
    <text evidence="7">The sequence shown here is derived from an EMBL/GenBank/DDBJ whole genome shotgun (WGS) entry which is preliminary data.</text>
</comment>
<dbReference type="AlphaFoldDB" id="A0A399IYS7"/>
<dbReference type="GO" id="GO:0050661">
    <property type="term" value="F:NADP binding"/>
    <property type="evidence" value="ECO:0007669"/>
    <property type="project" value="TreeGrafter"/>
</dbReference>
<feature type="domain" description="SDH C-terminal" evidence="6">
    <location>
        <begin position="258"/>
        <end position="288"/>
    </location>
</feature>
<dbReference type="GO" id="GO:0008652">
    <property type="term" value="P:amino acid biosynthetic process"/>
    <property type="evidence" value="ECO:0007669"/>
    <property type="project" value="UniProtKB-KW"/>
</dbReference>
<comment type="similarity">
    <text evidence="4">Belongs to the shikimate dehydrogenase family.</text>
</comment>
<feature type="binding site" evidence="4">
    <location>
        <position position="80"/>
    </location>
    <ligand>
        <name>shikimate</name>
        <dbReference type="ChEBI" id="CHEBI:36208"/>
    </ligand>
</feature>
<dbReference type="PANTHER" id="PTHR21089">
    <property type="entry name" value="SHIKIMATE DEHYDROGENASE"/>
    <property type="match status" value="1"/>
</dbReference>
<dbReference type="InterPro" id="IPR036291">
    <property type="entry name" value="NAD(P)-bd_dom_sf"/>
</dbReference>
<dbReference type="CDD" id="cd01065">
    <property type="entry name" value="NAD_bind_Shikimate_DH"/>
    <property type="match status" value="1"/>
</dbReference>
<organism evidence="7 8">
    <name type="scientific">Pseudooceanicola sediminis</name>
    <dbReference type="NCBI Taxonomy" id="2211117"/>
    <lineage>
        <taxon>Bacteria</taxon>
        <taxon>Pseudomonadati</taxon>
        <taxon>Pseudomonadota</taxon>
        <taxon>Alphaproteobacteria</taxon>
        <taxon>Rhodobacterales</taxon>
        <taxon>Paracoccaceae</taxon>
        <taxon>Pseudooceanicola</taxon>
    </lineage>
</organism>
<dbReference type="Pfam" id="PF18317">
    <property type="entry name" value="SDH_C"/>
    <property type="match status" value="1"/>
</dbReference>
<keyword evidence="4" id="KW-0028">Amino-acid biosynthesis</keyword>
<comment type="caution">
    <text evidence="4">Lacks conserved residue(s) required for the propagation of feature annotation.</text>
</comment>
<dbReference type="Gene3D" id="3.40.50.10860">
    <property type="entry name" value="Leucine Dehydrogenase, chain A, domain 1"/>
    <property type="match status" value="1"/>
</dbReference>